<dbReference type="EMBL" id="LYND01000173">
    <property type="protein sequence ID" value="ODA06729.1"/>
    <property type="molecule type" value="Genomic_DNA"/>
</dbReference>
<evidence type="ECO:0000313" key="1">
    <source>
        <dbReference type="EMBL" id="ODA06729.1"/>
    </source>
</evidence>
<gene>
    <name evidence="1" type="ORF">A7312_14260</name>
</gene>
<dbReference type="Proteomes" id="UP000094974">
    <property type="component" value="Unassembled WGS sequence"/>
</dbReference>
<name>A0ABX2Z678_PAEPO</name>
<evidence type="ECO:0000313" key="2">
    <source>
        <dbReference type="Proteomes" id="UP000094974"/>
    </source>
</evidence>
<accession>A0ABX2Z678</accession>
<keyword evidence="2" id="KW-1185">Reference proteome</keyword>
<protein>
    <submittedName>
        <fullName evidence="1">Uncharacterized protein</fullName>
    </submittedName>
</protein>
<proteinExistence type="predicted"/>
<reference evidence="2" key="1">
    <citation type="submission" date="2016-05" db="EMBL/GenBank/DDBJ databases">
        <title>Whole genome shotgun sequencing of cultured foodborne pathogen.</title>
        <authorList>
            <person name="Zheng J."/>
            <person name="Timme R."/>
            <person name="Allard M."/>
            <person name="Strain E."/>
            <person name="Luo Y."/>
            <person name="Brown E."/>
        </authorList>
    </citation>
    <scope>NUCLEOTIDE SEQUENCE [LARGE SCALE GENOMIC DNA]</scope>
    <source>
        <strain evidence="2">CFSAN034343</strain>
    </source>
</reference>
<sequence>MQKVTIVTECLDRDELVRYEYDGILVGSSHALYVDPSYNVVLLERVRKSGEEYHTTGGTGSIVLELGVNDVSFIESIREMSAMDLLTKFIR</sequence>
<comment type="caution">
    <text evidence="1">The sequence shown here is derived from an EMBL/GenBank/DDBJ whole genome shotgun (WGS) entry which is preliminary data.</text>
</comment>
<organism evidence="1 2">
    <name type="scientific">Paenibacillus polymyxa</name>
    <name type="common">Bacillus polymyxa</name>
    <dbReference type="NCBI Taxonomy" id="1406"/>
    <lineage>
        <taxon>Bacteria</taxon>
        <taxon>Bacillati</taxon>
        <taxon>Bacillota</taxon>
        <taxon>Bacilli</taxon>
        <taxon>Bacillales</taxon>
        <taxon>Paenibacillaceae</taxon>
        <taxon>Paenibacillus</taxon>
    </lineage>
</organism>